<accession>A0A396IFQ9</accession>
<reference evidence="4" key="1">
    <citation type="journal article" date="2018" name="Nat. Plants">
        <title>Whole-genome landscape of Medicago truncatula symbiotic genes.</title>
        <authorList>
            <person name="Pecrix Y."/>
            <person name="Gamas P."/>
            <person name="Carrere S."/>
        </authorList>
    </citation>
    <scope>NUCLEOTIDE SEQUENCE</scope>
    <source>
        <tissue evidence="4">Leaves</tissue>
    </source>
</reference>
<dbReference type="InterPro" id="IPR045865">
    <property type="entry name" value="ACT-like_dom_sf"/>
</dbReference>
<dbReference type="PANTHER" id="PTHR31096">
    <property type="entry name" value="ACT DOMAIN-CONTAINING PROTEIN ACR4-RELATED"/>
    <property type="match status" value="1"/>
</dbReference>
<dbReference type="InterPro" id="IPR040217">
    <property type="entry name" value="ACR1-12"/>
</dbReference>
<feature type="domain" description="ACT" evidence="3">
    <location>
        <begin position="382"/>
        <end position="457"/>
    </location>
</feature>
<dbReference type="PANTHER" id="PTHR31096:SF83">
    <property type="entry name" value="ACT DOMAIN-CONTAINING PROTEIN ACR"/>
    <property type="match status" value="1"/>
</dbReference>
<dbReference type="AlphaFoldDB" id="A0A396IFQ9"/>
<gene>
    <name evidence="4" type="ORF">MtrunA17_Chr4g0054261</name>
</gene>
<dbReference type="EMBL" id="PSQE01000004">
    <property type="protein sequence ID" value="RHN63064.1"/>
    <property type="molecule type" value="Genomic_DNA"/>
</dbReference>
<dbReference type="GO" id="GO:0016779">
    <property type="term" value="F:nucleotidyltransferase activity"/>
    <property type="evidence" value="ECO:0007669"/>
    <property type="project" value="UniProtKB-KW"/>
</dbReference>
<keyword evidence="4" id="KW-0808">Transferase</keyword>
<sequence length="499" mass="56135">MHAYQPTKLKLNHCFVEDMEIVYQQPHIDREIESLKERIHPPRVCIDNDSCRNCTVVKIDRANKHGILLEMVQALTDLDLIISKSYISSDGGWLMDVFHVKDQIGNKLTDKSLVNHIEQILCECTAKSNGETSSETVQHCCKGPQEANVAIEVIGTDRPGLFSEISVVLMDLGFNIISAKAWTHNDKVVCIIYPEDASRPGPINERERLAQVVDQIRNVIEANEGKGDKDMRSVVLKSSTTGHSHTERRLHQMMYAASDYESCHACHGDNDSEHKRQYDGTHVSVDRYQGRDYWVVNVRSRDRPKLLFDIVCMLTDMQYEVFHAAVTSNSPMAEQVHRIFQLIICKAKRNQGSSNLDNETEKQRLTLCLIAAIECRASHGLKVDIRTQNKMGLLSKVTQVIHENGLSITRIEFGVEGEAAIGSLYVTGCSGQDVNENIVELIKREIGGSIVLAQSSPYRDSQSSSSSNNSRDVIPTFSFGGMIRSHLERLINNFRPIRS</sequence>
<feature type="domain" description="ACT" evidence="3">
    <location>
        <begin position="150"/>
        <end position="230"/>
    </location>
</feature>
<dbReference type="Gramene" id="rna25719">
    <property type="protein sequence ID" value="RHN63064.1"/>
    <property type="gene ID" value="gene25719"/>
</dbReference>
<keyword evidence="4" id="KW-0548">Nucleotidyltransferase</keyword>
<name>A0A396IFQ9_MEDTR</name>
<dbReference type="Pfam" id="PF01842">
    <property type="entry name" value="ACT"/>
    <property type="match status" value="1"/>
</dbReference>
<dbReference type="Proteomes" id="UP000265566">
    <property type="component" value="Chromosome 4"/>
</dbReference>
<comment type="function">
    <text evidence="2">Binds amino acids.</text>
</comment>
<proteinExistence type="predicted"/>
<dbReference type="Gene3D" id="3.30.70.260">
    <property type="match status" value="1"/>
</dbReference>
<protein>
    <recommendedName>
        <fullName evidence="2">ACT domain-containing protein ACR</fullName>
    </recommendedName>
    <alternativeName>
        <fullName evidence="2">Protein ACT DOMAIN REPEATS</fullName>
    </alternativeName>
</protein>
<dbReference type="CDD" id="cd04895">
    <property type="entry name" value="ACT_ACR_1"/>
    <property type="match status" value="1"/>
</dbReference>
<dbReference type="PROSITE" id="PS51671">
    <property type="entry name" value="ACT"/>
    <property type="match status" value="2"/>
</dbReference>
<dbReference type="GO" id="GO:0016597">
    <property type="term" value="F:amino acid binding"/>
    <property type="evidence" value="ECO:0007669"/>
    <property type="project" value="UniProtKB-UniRule"/>
</dbReference>
<evidence type="ECO:0000256" key="1">
    <source>
        <dbReference type="ARBA" id="ARBA00022737"/>
    </source>
</evidence>
<keyword evidence="1 2" id="KW-0677">Repeat</keyword>
<evidence type="ECO:0000259" key="3">
    <source>
        <dbReference type="PROSITE" id="PS51671"/>
    </source>
</evidence>
<organism evidence="4">
    <name type="scientific">Medicago truncatula</name>
    <name type="common">Barrel medic</name>
    <name type="synonym">Medicago tribuloides</name>
    <dbReference type="NCBI Taxonomy" id="3880"/>
    <lineage>
        <taxon>Eukaryota</taxon>
        <taxon>Viridiplantae</taxon>
        <taxon>Streptophyta</taxon>
        <taxon>Embryophyta</taxon>
        <taxon>Tracheophyta</taxon>
        <taxon>Spermatophyta</taxon>
        <taxon>Magnoliopsida</taxon>
        <taxon>eudicotyledons</taxon>
        <taxon>Gunneridae</taxon>
        <taxon>Pentapetalae</taxon>
        <taxon>rosids</taxon>
        <taxon>fabids</taxon>
        <taxon>Fabales</taxon>
        <taxon>Fabaceae</taxon>
        <taxon>Papilionoideae</taxon>
        <taxon>50 kb inversion clade</taxon>
        <taxon>NPAAA clade</taxon>
        <taxon>Hologalegina</taxon>
        <taxon>IRL clade</taxon>
        <taxon>Trifolieae</taxon>
        <taxon>Medicago</taxon>
    </lineage>
</organism>
<evidence type="ECO:0000313" key="4">
    <source>
        <dbReference type="EMBL" id="RHN63064.1"/>
    </source>
</evidence>
<evidence type="ECO:0000256" key="2">
    <source>
        <dbReference type="RuleBase" id="RU369043"/>
    </source>
</evidence>
<comment type="caution">
    <text evidence="4">The sequence shown here is derived from an EMBL/GenBank/DDBJ whole genome shotgun (WGS) entry which is preliminary data.</text>
</comment>
<dbReference type="SUPFAM" id="SSF55021">
    <property type="entry name" value="ACT-like"/>
    <property type="match status" value="3"/>
</dbReference>
<dbReference type="InterPro" id="IPR002912">
    <property type="entry name" value="ACT_dom"/>
</dbReference>